<dbReference type="Gene3D" id="3.40.50.10330">
    <property type="entry name" value="Probable inorganic polyphosphate/atp-NAD kinase, domain 1"/>
    <property type="match status" value="1"/>
</dbReference>
<dbReference type="InterPro" id="IPR050187">
    <property type="entry name" value="Lipid_Phosphate_FormReg"/>
</dbReference>
<keyword evidence="6" id="KW-0067">ATP-binding</keyword>
<evidence type="ECO:0000256" key="7">
    <source>
        <dbReference type="ARBA" id="ARBA00023209"/>
    </source>
</evidence>
<reference evidence="10 11" key="1">
    <citation type="journal article" date="2015" name="Genome Announc.">
        <title>Expanding the biotechnology potential of lactobacilli through comparative genomics of 213 strains and associated genera.</title>
        <authorList>
            <person name="Sun Z."/>
            <person name="Harris H.M."/>
            <person name="McCann A."/>
            <person name="Guo C."/>
            <person name="Argimon S."/>
            <person name="Zhang W."/>
            <person name="Yang X."/>
            <person name="Jeffery I.B."/>
            <person name="Cooney J.C."/>
            <person name="Kagawa T.F."/>
            <person name="Liu W."/>
            <person name="Song Y."/>
            <person name="Salvetti E."/>
            <person name="Wrobel A."/>
            <person name="Rasinkangas P."/>
            <person name="Parkhill J."/>
            <person name="Rea M.C."/>
            <person name="O'Sullivan O."/>
            <person name="Ritari J."/>
            <person name="Douillard F.P."/>
            <person name="Paul Ross R."/>
            <person name="Yang R."/>
            <person name="Briner A.E."/>
            <person name="Felis G.E."/>
            <person name="de Vos W.M."/>
            <person name="Barrangou R."/>
            <person name="Klaenhammer T.R."/>
            <person name="Caufield P.W."/>
            <person name="Cui Y."/>
            <person name="Zhang H."/>
            <person name="O'Toole P.W."/>
        </authorList>
    </citation>
    <scope>NUCLEOTIDE SEQUENCE [LARGE SCALE GENOMIC DNA]</scope>
    <source>
        <strain evidence="10 11">DSM 20335</strain>
    </source>
</reference>
<name>A0A0R2BGF0_9LACO</name>
<gene>
    <name evidence="10" type="ORF">FC84_GL001117</name>
</gene>
<comment type="caution">
    <text evidence="10">The sequence shown here is derived from an EMBL/GenBank/DDBJ whole genome shotgun (WGS) entry which is preliminary data.</text>
</comment>
<comment type="cofactor">
    <cofactor evidence="1">
        <name>Mg(2+)</name>
        <dbReference type="ChEBI" id="CHEBI:18420"/>
    </cofactor>
</comment>
<evidence type="ECO:0000313" key="11">
    <source>
        <dbReference type="Proteomes" id="UP000051813"/>
    </source>
</evidence>
<keyword evidence="3" id="KW-0808">Transferase</keyword>
<dbReference type="PANTHER" id="PTHR12358">
    <property type="entry name" value="SPHINGOSINE KINASE"/>
    <property type="match status" value="1"/>
</dbReference>
<dbReference type="STRING" id="1423738.FC84_GL001117"/>
<evidence type="ECO:0000256" key="1">
    <source>
        <dbReference type="ARBA" id="ARBA00001946"/>
    </source>
</evidence>
<dbReference type="Proteomes" id="UP000051813">
    <property type="component" value="Unassembled WGS sequence"/>
</dbReference>
<dbReference type="InterPro" id="IPR016064">
    <property type="entry name" value="NAD/diacylglycerol_kinase_sf"/>
</dbReference>
<evidence type="ECO:0000256" key="4">
    <source>
        <dbReference type="ARBA" id="ARBA00022741"/>
    </source>
</evidence>
<dbReference type="InterPro" id="IPR045540">
    <property type="entry name" value="YegS/DAGK_C"/>
</dbReference>
<comment type="similarity">
    <text evidence="2">Belongs to the diacylglycerol/lipid kinase family.</text>
</comment>
<dbReference type="PATRIC" id="fig|1423738.3.peg.1130"/>
<keyword evidence="5 10" id="KW-0418">Kinase</keyword>
<accession>A0A0R2BGF0</accession>
<dbReference type="SUPFAM" id="SSF111331">
    <property type="entry name" value="NAD kinase/diacylglycerol kinase-like"/>
    <property type="match status" value="1"/>
</dbReference>
<dbReference type="AlphaFoldDB" id="A0A0R2BGF0"/>
<dbReference type="NCBIfam" id="TIGR00147">
    <property type="entry name" value="YegS/Rv2252/BmrU family lipid kinase"/>
    <property type="match status" value="1"/>
</dbReference>
<keyword evidence="7" id="KW-0443">Lipid metabolism</keyword>
<evidence type="ECO:0000256" key="3">
    <source>
        <dbReference type="ARBA" id="ARBA00022679"/>
    </source>
</evidence>
<proteinExistence type="inferred from homology"/>
<evidence type="ECO:0000256" key="5">
    <source>
        <dbReference type="ARBA" id="ARBA00022777"/>
    </source>
</evidence>
<dbReference type="InterPro" id="IPR001206">
    <property type="entry name" value="Diacylglycerol_kinase_cat_dom"/>
</dbReference>
<keyword evidence="11" id="KW-1185">Reference proteome</keyword>
<organism evidence="10 11">
    <name type="scientific">Lapidilactobacillus dextrinicus DSM 20335</name>
    <dbReference type="NCBI Taxonomy" id="1423738"/>
    <lineage>
        <taxon>Bacteria</taxon>
        <taxon>Bacillati</taxon>
        <taxon>Bacillota</taxon>
        <taxon>Bacilli</taxon>
        <taxon>Lactobacillales</taxon>
        <taxon>Lactobacillaceae</taxon>
        <taxon>Lapidilactobacillus</taxon>
    </lineage>
</organism>
<dbReference type="Pfam" id="PF00781">
    <property type="entry name" value="DAGK_cat"/>
    <property type="match status" value="1"/>
</dbReference>
<dbReference type="RefSeq" id="WP_057757521.1">
    <property type="nucleotide sequence ID" value="NZ_AYYK01000022.1"/>
</dbReference>
<keyword evidence="4" id="KW-0547">Nucleotide-binding</keyword>
<keyword evidence="8" id="KW-1208">Phospholipid metabolism</keyword>
<evidence type="ECO:0000259" key="9">
    <source>
        <dbReference type="PROSITE" id="PS50146"/>
    </source>
</evidence>
<dbReference type="GO" id="GO:0016301">
    <property type="term" value="F:kinase activity"/>
    <property type="evidence" value="ECO:0007669"/>
    <property type="project" value="UniProtKB-KW"/>
</dbReference>
<sequence>MPNFSIIINLKAGSGAAAQAWPLLKTELDHQRIDYTPYFTEYSGHAIELAKKIGDTADDDFIVVIVVGGDGTVNQVLNGLEQSAHPETPIAYFPAGSGNDFARSLQLTKNAPTFVENLQKIHRSTSLNVFKIKLGDRADQAYQQQKYLINNFGVGFDAHVVHMTEHSPLKAKLNRLHLGKFAYVINLIAVFKDQQTYDLKIIGEQVEEFKQAYLVTLTNIPYFGGGVNIMPTADPHLHDLNLVVIEKPSLPKLLQLFIRILTTGSHLKDPAVHVFKGDQLKYEITPKQFGQMDGEDMGAHQFIVEASNASHPFWI</sequence>
<keyword evidence="7" id="KW-0444">Lipid biosynthesis</keyword>
<dbReference type="Gene3D" id="2.60.200.40">
    <property type="match status" value="1"/>
</dbReference>
<dbReference type="PANTHER" id="PTHR12358:SF54">
    <property type="entry name" value="SPHINGOSINE KINASE RELATED PROTEIN"/>
    <property type="match status" value="1"/>
</dbReference>
<dbReference type="PROSITE" id="PS50146">
    <property type="entry name" value="DAGK"/>
    <property type="match status" value="1"/>
</dbReference>
<dbReference type="InterPro" id="IPR005218">
    <property type="entry name" value="Diacylglycerol/lipid_kinase"/>
</dbReference>
<protein>
    <submittedName>
        <fullName evidence="10">Diacylglycerol kinase family protein</fullName>
    </submittedName>
</protein>
<dbReference type="Pfam" id="PF19279">
    <property type="entry name" value="YegS_C"/>
    <property type="match status" value="1"/>
</dbReference>
<dbReference type="InterPro" id="IPR017438">
    <property type="entry name" value="ATP-NAD_kinase_N"/>
</dbReference>
<keyword evidence="7" id="KW-0594">Phospholipid biosynthesis</keyword>
<feature type="domain" description="DAGKc" evidence="9">
    <location>
        <begin position="1"/>
        <end position="136"/>
    </location>
</feature>
<dbReference type="GO" id="GO:0008654">
    <property type="term" value="P:phospholipid biosynthetic process"/>
    <property type="evidence" value="ECO:0007669"/>
    <property type="project" value="UniProtKB-KW"/>
</dbReference>
<dbReference type="SMART" id="SM00046">
    <property type="entry name" value="DAGKc"/>
    <property type="match status" value="1"/>
</dbReference>
<evidence type="ECO:0000256" key="2">
    <source>
        <dbReference type="ARBA" id="ARBA00005983"/>
    </source>
</evidence>
<dbReference type="GO" id="GO:0005524">
    <property type="term" value="F:ATP binding"/>
    <property type="evidence" value="ECO:0007669"/>
    <property type="project" value="UniProtKB-KW"/>
</dbReference>
<evidence type="ECO:0000313" key="10">
    <source>
        <dbReference type="EMBL" id="KRM78295.1"/>
    </source>
</evidence>
<evidence type="ECO:0000256" key="8">
    <source>
        <dbReference type="ARBA" id="ARBA00023264"/>
    </source>
</evidence>
<dbReference type="EMBL" id="AYYK01000022">
    <property type="protein sequence ID" value="KRM78295.1"/>
    <property type="molecule type" value="Genomic_DNA"/>
</dbReference>
<evidence type="ECO:0000256" key="6">
    <source>
        <dbReference type="ARBA" id="ARBA00022840"/>
    </source>
</evidence>